<dbReference type="Proteomes" id="UP000032261">
    <property type="component" value="Chromosome"/>
</dbReference>
<dbReference type="HOGENOM" id="CLU_059004_0_0_14"/>
<evidence type="ECO:0000313" key="2">
    <source>
        <dbReference type="EMBL" id="AJQ45356.1"/>
    </source>
</evidence>
<keyword evidence="1" id="KW-0812">Transmembrane</keyword>
<dbReference type="RefSeq" id="WP_208894760.1">
    <property type="nucleotide sequence ID" value="NZ_CP009770.1"/>
</dbReference>
<protein>
    <submittedName>
        <fullName evidence="2">Uncharacterized protein</fullName>
    </submittedName>
</protein>
<name>A0A0C5RBX5_9BACT</name>
<proteinExistence type="predicted"/>
<dbReference type="AlphaFoldDB" id="A0A0C5RBX5"/>
<gene>
    <name evidence="2" type="ORF">JM47_01970</name>
</gene>
<feature type="transmembrane region" description="Helical" evidence="1">
    <location>
        <begin position="371"/>
        <end position="389"/>
    </location>
</feature>
<dbReference type="KEGG" id="ude:JM47_01970"/>
<reference evidence="2 3" key="1">
    <citation type="journal article" date="2015" name="Genome Announc.">
        <title>Genome Sequence of Ureaplasma diversum Strain ATCC 49782.</title>
        <authorList>
            <person name="Marques L.M."/>
            <person name="Guimaraes A.M."/>
            <person name="Martins H.B."/>
            <person name="Rezende I.S."/>
            <person name="Barbosa M.S."/>
            <person name="Campos G.B."/>
            <person name="do Nascimento N.C."/>
            <person name="Dos Santos A.P."/>
            <person name="Amorim A.T."/>
            <person name="Santos V.M."/>
            <person name="Messick J.B."/>
            <person name="Timenetsky J."/>
        </authorList>
    </citation>
    <scope>NUCLEOTIDE SEQUENCE [LARGE SCALE GENOMIC DNA]</scope>
    <source>
        <strain evidence="2 3">ATCC 49782</strain>
    </source>
</reference>
<accession>A0A0C5RBX5</accession>
<sequence length="393" mass="45757">MSWNIVHLAPFDIGKSFNGNNDSDLHQKEVFSSTLKQFILDQKYELLQTNISNCFLAIKLNNSISCYLLDYGIGVFVIKNINSVDLTEVRKVFEKDIPYAIYYSKQHEQHMILNHQLLDSKLIKQLMQKIWSLITKKERIISSNNQYKKEGFSYIFSLYHIISNCYKLENDKSFDMLMNPTIINKIYNQEQWNSIISKIQMYNIHGFHNNEFNNSSNITSSWAAVAVVEEKESESLTRILDYEIELQASWFLFDCLIENINKTNMTNLQLQKQKSLATNISLNISTILTPNMSLSEKNTFESIYETSGFKIIQDKLFLLLENKIAIAIAKLNEKQSRYAIITEIFLVLFTLVSIYEPLRNLINGEIKTSDIILATIMLILFVICSYFIVRKKQ</sequence>
<evidence type="ECO:0000256" key="1">
    <source>
        <dbReference type="SAM" id="Phobius"/>
    </source>
</evidence>
<keyword evidence="1" id="KW-1133">Transmembrane helix</keyword>
<dbReference type="EMBL" id="CP009770">
    <property type="protein sequence ID" value="AJQ45356.1"/>
    <property type="molecule type" value="Genomic_DNA"/>
</dbReference>
<dbReference type="PATRIC" id="fig|42094.4.peg.382"/>
<organism evidence="2 3">
    <name type="scientific">Ureaplasma diversum</name>
    <dbReference type="NCBI Taxonomy" id="42094"/>
    <lineage>
        <taxon>Bacteria</taxon>
        <taxon>Bacillati</taxon>
        <taxon>Mycoplasmatota</taxon>
        <taxon>Mycoplasmoidales</taxon>
        <taxon>Mycoplasmoidaceae</taxon>
        <taxon>Ureaplasma</taxon>
    </lineage>
</organism>
<keyword evidence="1" id="KW-0472">Membrane</keyword>
<evidence type="ECO:0000313" key="3">
    <source>
        <dbReference type="Proteomes" id="UP000032261"/>
    </source>
</evidence>
<feature type="transmembrane region" description="Helical" evidence="1">
    <location>
        <begin position="338"/>
        <end position="355"/>
    </location>
</feature>